<proteinExistence type="predicted"/>
<comment type="caution">
    <text evidence="2">The sequence shown here is derived from an EMBL/GenBank/DDBJ whole genome shotgun (WGS) entry which is preliminary data.</text>
</comment>
<dbReference type="AlphaFoldDB" id="A0AB34G250"/>
<dbReference type="PANTHER" id="PTHR38115">
    <property type="entry name" value="LIPOCALIN-LIKE DOMAIN-CONTAINING PROTEIN"/>
    <property type="match status" value="1"/>
</dbReference>
<evidence type="ECO:0000313" key="3">
    <source>
        <dbReference type="Proteomes" id="UP001163105"/>
    </source>
</evidence>
<evidence type="ECO:0000256" key="1">
    <source>
        <dbReference type="SAM" id="MobiDB-lite"/>
    </source>
</evidence>
<dbReference type="InterPro" id="IPR053037">
    <property type="entry name" value="Pericyclase_pydY-like"/>
</dbReference>
<sequence>MRQAMTGHDKTGQDQKGTGALAGALVGGRAACRWLVKASHQTHPAARGASDAVGDGDDDPGRVDDGDDAPPPRSAGVSVSLDHDFVTTSRQPPSHLATMAAPADKTTKNLSGKWVLNKELSDSAEPGLTIQGIGYLVRKGIGMATITIDVNQYEAPPKAPSTADGTFTHIDIEQSASGLSSTKEARCLDDLPRDHSDWLFGNVKGQSSWVSVEDITDEYLKKGWLAEGEGKTLVRSHVVSQDSGWTATQIWGFQDINGERRYCRNIVIAKDGQRAEFRFVYNYEG</sequence>
<protein>
    <submittedName>
        <fullName evidence="2">LCCL domain-containing protein</fullName>
    </submittedName>
</protein>
<evidence type="ECO:0000313" key="2">
    <source>
        <dbReference type="EMBL" id="KAJ6445675.1"/>
    </source>
</evidence>
<dbReference type="EMBL" id="JAQHRD010000001">
    <property type="protein sequence ID" value="KAJ6445675.1"/>
    <property type="molecule type" value="Genomic_DNA"/>
</dbReference>
<dbReference type="Proteomes" id="UP001163105">
    <property type="component" value="Unassembled WGS sequence"/>
</dbReference>
<feature type="region of interest" description="Disordered" evidence="1">
    <location>
        <begin position="40"/>
        <end position="79"/>
    </location>
</feature>
<keyword evidence="3" id="KW-1185">Reference proteome</keyword>
<dbReference type="PANTHER" id="PTHR38115:SF1">
    <property type="entry name" value="LIPOCALIN-LIKE DOMAIN-CONTAINING PROTEIN"/>
    <property type="match status" value="1"/>
</dbReference>
<reference evidence="2" key="1">
    <citation type="submission" date="2023-01" db="EMBL/GenBank/DDBJ databases">
        <title>The growth and conidiation of Purpureocillium lavendulum are regulated by nitrogen source and histone H3K14 acetylation.</title>
        <authorList>
            <person name="Tang P."/>
            <person name="Han J."/>
            <person name="Zhang C."/>
            <person name="Tang P."/>
            <person name="Qi F."/>
            <person name="Zhang K."/>
            <person name="Liang L."/>
        </authorList>
    </citation>
    <scope>NUCLEOTIDE SEQUENCE</scope>
    <source>
        <strain evidence="2">YMF1.00683</strain>
    </source>
</reference>
<gene>
    <name evidence="2" type="ORF">O9K51_00438</name>
</gene>
<organism evidence="2 3">
    <name type="scientific">Purpureocillium lavendulum</name>
    <dbReference type="NCBI Taxonomy" id="1247861"/>
    <lineage>
        <taxon>Eukaryota</taxon>
        <taxon>Fungi</taxon>
        <taxon>Dikarya</taxon>
        <taxon>Ascomycota</taxon>
        <taxon>Pezizomycotina</taxon>
        <taxon>Sordariomycetes</taxon>
        <taxon>Hypocreomycetidae</taxon>
        <taxon>Hypocreales</taxon>
        <taxon>Ophiocordycipitaceae</taxon>
        <taxon>Purpureocillium</taxon>
    </lineage>
</organism>
<name>A0AB34G250_9HYPO</name>
<accession>A0AB34G250</accession>